<sequence length="290" mass="31960">MSCSVLCSTGRVYRNDKLLLSWLAIPFPLSPPTPPFSPSSTTTMYSNFGSSDISKNLRTRIKKPKKNRKPRPKIQRGSKQAGGEIQRRGQCRGLIDEIGVSDETATTPGGERPWRGGIRGGKRWGEEDWARGVRHGQSSRQSYALLRLSRPPRIGPPEPTHVSHATRSSPPAAPPDPLQETPGRTAGRSFRVGKTVGGAGGGEGLASSFRRAQPVRSWRYDAPRRAAFVWMSATRVFFTLLQQVRWWTSSSFPARAFILGVKGRPYLKSLIPMLLTMLSYSSTSSVVLVV</sequence>
<organism evidence="2 3">
    <name type="scientific">Ensete ventricosum</name>
    <name type="common">Abyssinian banana</name>
    <name type="synonym">Musa ensete</name>
    <dbReference type="NCBI Taxonomy" id="4639"/>
    <lineage>
        <taxon>Eukaryota</taxon>
        <taxon>Viridiplantae</taxon>
        <taxon>Streptophyta</taxon>
        <taxon>Embryophyta</taxon>
        <taxon>Tracheophyta</taxon>
        <taxon>Spermatophyta</taxon>
        <taxon>Magnoliopsida</taxon>
        <taxon>Liliopsida</taxon>
        <taxon>Zingiberales</taxon>
        <taxon>Musaceae</taxon>
        <taxon>Ensete</taxon>
    </lineage>
</organism>
<evidence type="ECO:0000256" key="1">
    <source>
        <dbReference type="SAM" id="MobiDB-lite"/>
    </source>
</evidence>
<comment type="caution">
    <text evidence="2">The sequence shown here is derived from an EMBL/GenBank/DDBJ whole genome shotgun (WGS) entry which is preliminary data.</text>
</comment>
<feature type="region of interest" description="Disordered" evidence="1">
    <location>
        <begin position="149"/>
        <end position="206"/>
    </location>
</feature>
<evidence type="ECO:0000313" key="3">
    <source>
        <dbReference type="Proteomes" id="UP000287651"/>
    </source>
</evidence>
<feature type="compositionally biased region" description="Basic residues" evidence="1">
    <location>
        <begin position="63"/>
        <end position="76"/>
    </location>
</feature>
<dbReference type="EMBL" id="AMZH03003933">
    <property type="protein sequence ID" value="RRT70696.1"/>
    <property type="molecule type" value="Genomic_DNA"/>
</dbReference>
<feature type="compositionally biased region" description="Gly residues" evidence="1">
    <location>
        <begin position="195"/>
        <end position="204"/>
    </location>
</feature>
<protein>
    <submittedName>
        <fullName evidence="2">Uncharacterized protein</fullName>
    </submittedName>
</protein>
<gene>
    <name evidence="2" type="ORF">B296_00001747</name>
</gene>
<reference evidence="2 3" key="1">
    <citation type="journal article" date="2014" name="Agronomy (Basel)">
        <title>A Draft Genome Sequence for Ensete ventricosum, the Drought-Tolerant Tree Against Hunger.</title>
        <authorList>
            <person name="Harrison J."/>
            <person name="Moore K.A."/>
            <person name="Paszkiewicz K."/>
            <person name="Jones T."/>
            <person name="Grant M."/>
            <person name="Ambacheew D."/>
            <person name="Muzemil S."/>
            <person name="Studholme D.J."/>
        </authorList>
    </citation>
    <scope>NUCLEOTIDE SEQUENCE [LARGE SCALE GENOMIC DNA]</scope>
</reference>
<proteinExistence type="predicted"/>
<name>A0A427A3B6_ENSVE</name>
<feature type="region of interest" description="Disordered" evidence="1">
    <location>
        <begin position="63"/>
        <end position="123"/>
    </location>
</feature>
<accession>A0A427A3B6</accession>
<dbReference type="AlphaFoldDB" id="A0A427A3B6"/>
<evidence type="ECO:0000313" key="2">
    <source>
        <dbReference type="EMBL" id="RRT70696.1"/>
    </source>
</evidence>
<dbReference type="Proteomes" id="UP000287651">
    <property type="component" value="Unassembled WGS sequence"/>
</dbReference>